<dbReference type="PANTHER" id="PTHR11804">
    <property type="entry name" value="PROTEASE M3 THIMET OLIGOPEPTIDASE-RELATED"/>
    <property type="match status" value="1"/>
</dbReference>
<keyword evidence="4 6" id="KW-0862">Zinc</keyword>
<evidence type="ECO:0000313" key="9">
    <source>
        <dbReference type="EMBL" id="SHK92199.1"/>
    </source>
</evidence>
<dbReference type="GO" id="GO:0046872">
    <property type="term" value="F:metal ion binding"/>
    <property type="evidence" value="ECO:0007669"/>
    <property type="project" value="UniProtKB-UniRule"/>
</dbReference>
<dbReference type="STRING" id="1054996.SAMN05444414_102285"/>
<comment type="similarity">
    <text evidence="6">Belongs to the peptidase M3 family.</text>
</comment>
<comment type="cofactor">
    <cofactor evidence="6">
        <name>Zn(2+)</name>
        <dbReference type="ChEBI" id="CHEBI:29105"/>
    </cofactor>
    <text evidence="6">Binds 1 zinc ion.</text>
</comment>
<dbReference type="Pfam" id="PF08439">
    <property type="entry name" value="Peptidase_M3_N"/>
    <property type="match status" value="1"/>
</dbReference>
<evidence type="ECO:0000256" key="6">
    <source>
        <dbReference type="RuleBase" id="RU003435"/>
    </source>
</evidence>
<dbReference type="OrthoDB" id="9766487at2"/>
<dbReference type="Gene3D" id="1.20.140.70">
    <property type="entry name" value="Oligopeptidase f, N-terminal domain"/>
    <property type="match status" value="1"/>
</dbReference>
<reference evidence="10" key="1">
    <citation type="submission" date="2016-11" db="EMBL/GenBank/DDBJ databases">
        <authorList>
            <person name="Varghese N."/>
            <person name="Submissions S."/>
        </authorList>
    </citation>
    <scope>NUCLEOTIDE SEQUENCE [LARGE SCALE GENOMIC DNA]</scope>
    <source>
        <strain evidence="10">DSM 29327</strain>
    </source>
</reference>
<feature type="domain" description="Oligopeptidase F N-terminal" evidence="8">
    <location>
        <begin position="128"/>
        <end position="196"/>
    </location>
</feature>
<accession>A0A1M6WEV1</accession>
<evidence type="ECO:0000313" key="10">
    <source>
        <dbReference type="Proteomes" id="UP000184191"/>
    </source>
</evidence>
<dbReference type="Pfam" id="PF01432">
    <property type="entry name" value="Peptidase_M3"/>
    <property type="match status" value="1"/>
</dbReference>
<keyword evidence="10" id="KW-1185">Reference proteome</keyword>
<dbReference type="InterPro" id="IPR013647">
    <property type="entry name" value="OligopepF_N_dom"/>
</dbReference>
<organism evidence="9 10">
    <name type="scientific">Roseovarius marisflavi</name>
    <dbReference type="NCBI Taxonomy" id="1054996"/>
    <lineage>
        <taxon>Bacteria</taxon>
        <taxon>Pseudomonadati</taxon>
        <taxon>Pseudomonadota</taxon>
        <taxon>Alphaproteobacteria</taxon>
        <taxon>Rhodobacterales</taxon>
        <taxon>Roseobacteraceae</taxon>
        <taxon>Roseovarius</taxon>
    </lineage>
</organism>
<gene>
    <name evidence="9" type="ORF">SAMN05444414_102285</name>
</gene>
<sequence>MFNLPFPVRDANAGSGNKDLGKLPEWDLSDLYSGEDAPELKRDLDWLKTACAEFARDYEGKLADLDAAALLECLHRDEKISNIAGRIMSFAGLRYYQLTIDGGRAKFMSDCQEKVTNYSTPLVFFSLELNRLAEEPLAAMYAENADLARYKPVLDRIRAMKPYQLSDELEKFLHDLGVVGDAWERLFDETIAGLSFNVDGEDLNIEGTLNLLTEQDRSKRETASRELARVFGENIRTFSRVHNTAAKEKEVIDRWRGMPTAQTGRHLSNDVEPEVVEALRNAVVEAYPKLSHRYYELKRKWLGLERMQTWDRNAPLPMESPRIVDWDSARKTVMEAYGAFDPRMADLAEPFFERGWIDAGVKPGKAPGAFAHPTVTNVHPYVMLNYLGKPRDVMTLAHELGHGVHQVLAADQGELLASTPLTLAETASVFGEMLTFRKMLDGAKTDQERKVLLAGKVEDMINTVVRQIAFYDFECKLHAARREGELTPDDINALWMSVQAESLGPAFDFAEGYETFWAYIPHFVHSPFYVYAYAFGDGLVNALYAVYEENPDGFQEKYFDMLKAGGSKHHKELLAPFGLDASDPAFWDKGLSMISGFIDQLEAMED</sequence>
<dbReference type="InterPro" id="IPR011977">
    <property type="entry name" value="Pept_M3B_clade3"/>
</dbReference>
<evidence type="ECO:0000259" key="8">
    <source>
        <dbReference type="Pfam" id="PF08439"/>
    </source>
</evidence>
<dbReference type="RefSeq" id="WP_073195145.1">
    <property type="nucleotide sequence ID" value="NZ_FRBN01000002.1"/>
</dbReference>
<protein>
    <submittedName>
        <fullName evidence="9">Oligoendopeptidase F</fullName>
    </submittedName>
</protein>
<dbReference type="EMBL" id="FRBN01000002">
    <property type="protein sequence ID" value="SHK92199.1"/>
    <property type="molecule type" value="Genomic_DNA"/>
</dbReference>
<dbReference type="InterPro" id="IPR045090">
    <property type="entry name" value="Pept_M3A_M3B"/>
</dbReference>
<dbReference type="GO" id="GO:0004222">
    <property type="term" value="F:metalloendopeptidase activity"/>
    <property type="evidence" value="ECO:0007669"/>
    <property type="project" value="InterPro"/>
</dbReference>
<dbReference type="SUPFAM" id="SSF55486">
    <property type="entry name" value="Metalloproteases ('zincins'), catalytic domain"/>
    <property type="match status" value="1"/>
</dbReference>
<dbReference type="Gene3D" id="1.10.1370.20">
    <property type="entry name" value="Oligoendopeptidase f, C-terminal domain"/>
    <property type="match status" value="1"/>
</dbReference>
<dbReference type="NCBIfam" id="TIGR02290">
    <property type="entry name" value="M3_fam_3"/>
    <property type="match status" value="1"/>
</dbReference>
<dbReference type="Proteomes" id="UP000184191">
    <property type="component" value="Unassembled WGS sequence"/>
</dbReference>
<feature type="domain" description="Peptidase M3A/M3B catalytic" evidence="7">
    <location>
        <begin position="213"/>
        <end position="591"/>
    </location>
</feature>
<dbReference type="GO" id="GO:0006518">
    <property type="term" value="P:peptide metabolic process"/>
    <property type="evidence" value="ECO:0007669"/>
    <property type="project" value="TreeGrafter"/>
</dbReference>
<evidence type="ECO:0000256" key="5">
    <source>
        <dbReference type="ARBA" id="ARBA00023049"/>
    </source>
</evidence>
<dbReference type="InterPro" id="IPR001567">
    <property type="entry name" value="Pept_M3A_M3B_dom"/>
</dbReference>
<dbReference type="PANTHER" id="PTHR11804:SF5">
    <property type="entry name" value="OLIGOENDOPEPTIDASE F"/>
    <property type="match status" value="1"/>
</dbReference>
<dbReference type="CDD" id="cd09610">
    <property type="entry name" value="M3B_PepF"/>
    <property type="match status" value="1"/>
</dbReference>
<evidence type="ECO:0000256" key="1">
    <source>
        <dbReference type="ARBA" id="ARBA00022670"/>
    </source>
</evidence>
<dbReference type="InterPro" id="IPR042088">
    <property type="entry name" value="OligoPept_F_C"/>
</dbReference>
<evidence type="ECO:0000256" key="3">
    <source>
        <dbReference type="ARBA" id="ARBA00022801"/>
    </source>
</evidence>
<dbReference type="GO" id="GO:0006508">
    <property type="term" value="P:proteolysis"/>
    <property type="evidence" value="ECO:0007669"/>
    <property type="project" value="UniProtKB-KW"/>
</dbReference>
<proteinExistence type="inferred from homology"/>
<evidence type="ECO:0000256" key="2">
    <source>
        <dbReference type="ARBA" id="ARBA00022723"/>
    </source>
</evidence>
<keyword evidence="1 6" id="KW-0645">Protease</keyword>
<keyword evidence="2 6" id="KW-0479">Metal-binding</keyword>
<evidence type="ECO:0000256" key="4">
    <source>
        <dbReference type="ARBA" id="ARBA00022833"/>
    </source>
</evidence>
<keyword evidence="5 6" id="KW-0482">Metalloprotease</keyword>
<keyword evidence="3 6" id="KW-0378">Hydrolase</keyword>
<dbReference type="AlphaFoldDB" id="A0A1M6WEV1"/>
<name>A0A1M6WEV1_9RHOB</name>
<evidence type="ECO:0000259" key="7">
    <source>
        <dbReference type="Pfam" id="PF01432"/>
    </source>
</evidence>